<protein>
    <submittedName>
        <fullName evidence="2">Uncharacterized protein</fullName>
    </submittedName>
</protein>
<organism evidence="2 3">
    <name type="scientific">Piscirickettsia litoralis</name>
    <dbReference type="NCBI Taxonomy" id="1891921"/>
    <lineage>
        <taxon>Bacteria</taxon>
        <taxon>Pseudomonadati</taxon>
        <taxon>Pseudomonadota</taxon>
        <taxon>Gammaproteobacteria</taxon>
        <taxon>Thiotrichales</taxon>
        <taxon>Piscirickettsiaceae</taxon>
        <taxon>Piscirickettsia</taxon>
    </lineage>
</organism>
<keyword evidence="1" id="KW-0732">Signal</keyword>
<reference evidence="2 3" key="1">
    <citation type="submission" date="2016-08" db="EMBL/GenBank/DDBJ databases">
        <title>Draft genome sequence of Candidatus Piscirickettsia litoralis, from seawater.</title>
        <authorList>
            <person name="Wan X."/>
            <person name="Lee A.J."/>
            <person name="Hou S."/>
            <person name="Donachie S.P."/>
        </authorList>
    </citation>
    <scope>NUCLEOTIDE SEQUENCE [LARGE SCALE GENOMIC DNA]</scope>
    <source>
        <strain evidence="2 3">Y2</strain>
    </source>
</reference>
<comment type="caution">
    <text evidence="2">The sequence shown here is derived from an EMBL/GenBank/DDBJ whole genome shotgun (WGS) entry which is preliminary data.</text>
</comment>
<evidence type="ECO:0000313" key="3">
    <source>
        <dbReference type="Proteomes" id="UP000094329"/>
    </source>
</evidence>
<evidence type="ECO:0000256" key="1">
    <source>
        <dbReference type="SAM" id="SignalP"/>
    </source>
</evidence>
<accession>A0ABX3A0Y8</accession>
<feature type="chain" id="PRO_5046994268" evidence="1">
    <location>
        <begin position="23"/>
        <end position="168"/>
    </location>
</feature>
<dbReference type="EMBL" id="MDTU01000001">
    <property type="protein sequence ID" value="ODN42478.1"/>
    <property type="molecule type" value="Genomic_DNA"/>
</dbReference>
<evidence type="ECO:0000313" key="2">
    <source>
        <dbReference type="EMBL" id="ODN42478.1"/>
    </source>
</evidence>
<dbReference type="RefSeq" id="WP_069312275.1">
    <property type="nucleotide sequence ID" value="NZ_MDTU01000001.1"/>
</dbReference>
<keyword evidence="3" id="KW-1185">Reference proteome</keyword>
<gene>
    <name evidence="2" type="ORF">BGC07_05475</name>
</gene>
<feature type="signal peptide" evidence="1">
    <location>
        <begin position="1"/>
        <end position="22"/>
    </location>
</feature>
<dbReference type="Proteomes" id="UP000094329">
    <property type="component" value="Unassembled WGS sequence"/>
</dbReference>
<sequence length="168" mass="18235">MLLLSRFILFSLLSVFCLSSYAEWDGGDVTLVNETGYNIIVYILAGHYQCMESFNPHGGSYTPGDIIVLKAGETKVAAYHEEEKAAAFTSCATDSTYYYLNAAFESAPYIFVSNTYDISHGSVSLEKTSNSVAGNLAIYRSSSTNDPENDYGHTLGLTADIIVNNSSS</sequence>
<name>A0ABX3A0Y8_9GAMM</name>
<proteinExistence type="predicted"/>